<protein>
    <submittedName>
        <fullName evidence="1">Uncharacterized protein</fullName>
    </submittedName>
</protein>
<organism evidence="1 2">
    <name type="scientific">Popillia japonica</name>
    <name type="common">Japanese beetle</name>
    <dbReference type="NCBI Taxonomy" id="7064"/>
    <lineage>
        <taxon>Eukaryota</taxon>
        <taxon>Metazoa</taxon>
        <taxon>Ecdysozoa</taxon>
        <taxon>Arthropoda</taxon>
        <taxon>Hexapoda</taxon>
        <taxon>Insecta</taxon>
        <taxon>Pterygota</taxon>
        <taxon>Neoptera</taxon>
        <taxon>Endopterygota</taxon>
        <taxon>Coleoptera</taxon>
        <taxon>Polyphaga</taxon>
        <taxon>Scarabaeiformia</taxon>
        <taxon>Scarabaeidae</taxon>
        <taxon>Rutelinae</taxon>
        <taxon>Popillia</taxon>
    </lineage>
</organism>
<accession>A0AAW1IB12</accession>
<comment type="caution">
    <text evidence="1">The sequence shown here is derived from an EMBL/GenBank/DDBJ whole genome shotgun (WGS) entry which is preliminary data.</text>
</comment>
<dbReference type="AlphaFoldDB" id="A0AAW1IB12"/>
<proteinExistence type="predicted"/>
<name>A0AAW1IB12_POPJA</name>
<sequence length="100" mass="11150">MTARVRSEACTVANGQCCPGLGSVTIPIALRDRVKLINALVIPSLPHTLILGADFGKKMEIVPDLRHGEWSFVAYFGCRFREENGNRSGFEAWRMVFCCF</sequence>
<dbReference type="EMBL" id="JASPKY010000716">
    <property type="protein sequence ID" value="KAK9686294.1"/>
    <property type="molecule type" value="Genomic_DNA"/>
</dbReference>
<dbReference type="Proteomes" id="UP001458880">
    <property type="component" value="Unassembled WGS sequence"/>
</dbReference>
<reference evidence="1 2" key="1">
    <citation type="journal article" date="2024" name="BMC Genomics">
        <title>De novo assembly and annotation of Popillia japonica's genome with initial clues to its potential as an invasive pest.</title>
        <authorList>
            <person name="Cucini C."/>
            <person name="Boschi S."/>
            <person name="Funari R."/>
            <person name="Cardaioli E."/>
            <person name="Iannotti N."/>
            <person name="Marturano G."/>
            <person name="Paoli F."/>
            <person name="Bruttini M."/>
            <person name="Carapelli A."/>
            <person name="Frati F."/>
            <person name="Nardi F."/>
        </authorList>
    </citation>
    <scope>NUCLEOTIDE SEQUENCE [LARGE SCALE GENOMIC DNA]</scope>
    <source>
        <strain evidence="1">DMR45628</strain>
    </source>
</reference>
<gene>
    <name evidence="1" type="ORF">QE152_g37297</name>
</gene>
<evidence type="ECO:0000313" key="2">
    <source>
        <dbReference type="Proteomes" id="UP001458880"/>
    </source>
</evidence>
<evidence type="ECO:0000313" key="1">
    <source>
        <dbReference type="EMBL" id="KAK9686294.1"/>
    </source>
</evidence>
<keyword evidence="2" id="KW-1185">Reference proteome</keyword>